<evidence type="ECO:0000259" key="1">
    <source>
        <dbReference type="Pfam" id="PF00646"/>
    </source>
</evidence>
<gene>
    <name evidence="2" type="ORF">HU200_065062</name>
</gene>
<sequence>MDQSTLSRVAPAPPIAAKSYSCCSHRSSPRRQYQSTVFERSATRTRQLGLGSAATGLHDRRNLLGLLPPLRKPSRSGGRRIRSPVNGSQRNIVAGKKLDAMTSQPCGVVQYRWRSISTTLLCSTRLLGMLYKKNGEASSPSLDACLLVWSNRSSGACRRCSGDASASSPAAIAIVVSVNVEGREASTMTTTQFRDWSSLPWDLLSLVLERLPCSSHPSFGAACKHWHSVLTPFFPVWVTPLLLSAADVGSTNLRFYSPYHHKSFEISSTLDAPGAKLCCSVGRHLTLCQRSMILEADS</sequence>
<dbReference type="EMBL" id="JACEFO010002821">
    <property type="protein sequence ID" value="KAF8648026.1"/>
    <property type="molecule type" value="Genomic_DNA"/>
</dbReference>
<dbReference type="InterPro" id="IPR036047">
    <property type="entry name" value="F-box-like_dom_sf"/>
</dbReference>
<evidence type="ECO:0000313" key="3">
    <source>
        <dbReference type="Proteomes" id="UP000636709"/>
    </source>
</evidence>
<dbReference type="AlphaFoldDB" id="A0A835A0J2"/>
<dbReference type="OrthoDB" id="651482at2759"/>
<dbReference type="InterPro" id="IPR001810">
    <property type="entry name" value="F-box_dom"/>
</dbReference>
<proteinExistence type="predicted"/>
<dbReference type="Gene3D" id="1.20.1280.50">
    <property type="match status" value="1"/>
</dbReference>
<dbReference type="SUPFAM" id="SSF81383">
    <property type="entry name" value="F-box domain"/>
    <property type="match status" value="1"/>
</dbReference>
<protein>
    <recommendedName>
        <fullName evidence="1">F-box domain-containing protein</fullName>
    </recommendedName>
</protein>
<organism evidence="2 3">
    <name type="scientific">Digitaria exilis</name>
    <dbReference type="NCBI Taxonomy" id="1010633"/>
    <lineage>
        <taxon>Eukaryota</taxon>
        <taxon>Viridiplantae</taxon>
        <taxon>Streptophyta</taxon>
        <taxon>Embryophyta</taxon>
        <taxon>Tracheophyta</taxon>
        <taxon>Spermatophyta</taxon>
        <taxon>Magnoliopsida</taxon>
        <taxon>Liliopsida</taxon>
        <taxon>Poales</taxon>
        <taxon>Poaceae</taxon>
        <taxon>PACMAD clade</taxon>
        <taxon>Panicoideae</taxon>
        <taxon>Panicodae</taxon>
        <taxon>Paniceae</taxon>
        <taxon>Anthephorinae</taxon>
        <taxon>Digitaria</taxon>
    </lineage>
</organism>
<feature type="domain" description="F-box" evidence="1">
    <location>
        <begin position="196"/>
        <end position="230"/>
    </location>
</feature>
<evidence type="ECO:0000313" key="2">
    <source>
        <dbReference type="EMBL" id="KAF8648026.1"/>
    </source>
</evidence>
<dbReference type="Proteomes" id="UP000636709">
    <property type="component" value="Unassembled WGS sequence"/>
</dbReference>
<keyword evidence="3" id="KW-1185">Reference proteome</keyword>
<dbReference type="Pfam" id="PF00646">
    <property type="entry name" value="F-box"/>
    <property type="match status" value="1"/>
</dbReference>
<reference evidence="2" key="1">
    <citation type="submission" date="2020-07" db="EMBL/GenBank/DDBJ databases">
        <title>Genome sequence and genetic diversity analysis of an under-domesticated orphan crop, white fonio (Digitaria exilis).</title>
        <authorList>
            <person name="Bennetzen J.L."/>
            <person name="Chen S."/>
            <person name="Ma X."/>
            <person name="Wang X."/>
            <person name="Yssel A.E.J."/>
            <person name="Chaluvadi S.R."/>
            <person name="Johnson M."/>
            <person name="Gangashetty P."/>
            <person name="Hamidou F."/>
            <person name="Sanogo M.D."/>
            <person name="Zwaenepoel A."/>
            <person name="Wallace J."/>
            <person name="Van De Peer Y."/>
            <person name="Van Deynze A."/>
        </authorList>
    </citation>
    <scope>NUCLEOTIDE SEQUENCE</scope>
    <source>
        <tissue evidence="2">Leaves</tissue>
    </source>
</reference>
<accession>A0A835A0J2</accession>
<name>A0A835A0J2_9POAL</name>
<comment type="caution">
    <text evidence="2">The sequence shown here is derived from an EMBL/GenBank/DDBJ whole genome shotgun (WGS) entry which is preliminary data.</text>
</comment>